<dbReference type="RefSeq" id="WP_076421055.1">
    <property type="nucleotide sequence ID" value="NZ_FTNM01000001.1"/>
</dbReference>
<organism evidence="2 3">
    <name type="scientific">Pontibacter lucknowensis</name>
    <dbReference type="NCBI Taxonomy" id="1077936"/>
    <lineage>
        <taxon>Bacteria</taxon>
        <taxon>Pseudomonadati</taxon>
        <taxon>Bacteroidota</taxon>
        <taxon>Cytophagia</taxon>
        <taxon>Cytophagales</taxon>
        <taxon>Hymenobacteraceae</taxon>
        <taxon>Pontibacter</taxon>
    </lineage>
</organism>
<dbReference type="CDD" id="cd02440">
    <property type="entry name" value="AdoMet_MTases"/>
    <property type="match status" value="1"/>
</dbReference>
<accession>A0A1N6U609</accession>
<dbReference type="PANTHER" id="PTHR43861:SF1">
    <property type="entry name" value="TRANS-ACONITATE 2-METHYLTRANSFERASE"/>
    <property type="match status" value="1"/>
</dbReference>
<dbReference type="SUPFAM" id="SSF53335">
    <property type="entry name" value="S-adenosyl-L-methionine-dependent methyltransferases"/>
    <property type="match status" value="1"/>
</dbReference>
<dbReference type="GO" id="GO:0008168">
    <property type="term" value="F:methyltransferase activity"/>
    <property type="evidence" value="ECO:0007669"/>
    <property type="project" value="UniProtKB-KW"/>
</dbReference>
<dbReference type="Gene3D" id="3.40.50.150">
    <property type="entry name" value="Vaccinia Virus protein VP39"/>
    <property type="match status" value="1"/>
</dbReference>
<keyword evidence="2" id="KW-0489">Methyltransferase</keyword>
<dbReference type="InterPro" id="IPR029063">
    <property type="entry name" value="SAM-dependent_MTases_sf"/>
</dbReference>
<gene>
    <name evidence="2" type="ORF">SAMN05421545_0701</name>
</gene>
<reference evidence="3" key="1">
    <citation type="submission" date="2017-01" db="EMBL/GenBank/DDBJ databases">
        <authorList>
            <person name="Varghese N."/>
            <person name="Submissions S."/>
        </authorList>
    </citation>
    <scope>NUCLEOTIDE SEQUENCE [LARGE SCALE GENOMIC DNA]</scope>
    <source>
        <strain evidence="3">DM9</strain>
    </source>
</reference>
<dbReference type="InterPro" id="IPR025714">
    <property type="entry name" value="Methyltranfer_dom"/>
</dbReference>
<dbReference type="Proteomes" id="UP000185924">
    <property type="component" value="Unassembled WGS sequence"/>
</dbReference>
<feature type="domain" description="Methyltransferase" evidence="1">
    <location>
        <begin position="33"/>
        <end position="135"/>
    </location>
</feature>
<protein>
    <submittedName>
        <fullName evidence="2">Methyltransferase domain-containing protein</fullName>
    </submittedName>
</protein>
<keyword evidence="2" id="KW-0808">Transferase</keyword>
<evidence type="ECO:0000313" key="2">
    <source>
        <dbReference type="EMBL" id="SIQ61065.1"/>
    </source>
</evidence>
<sequence length="249" mass="29067">MTTQTLKKMKHFLIEKNSKNPIFLERFPDINYEGKRVIDLGCGYGALTVDMAQRGASQVIGVDIEPNRIEDAREIVRSEYPEVADRISFVCCNLRDLPDEGFDLIISKASFEHILSLDVLLEDMRDKLKVGGKIVTGFGPLYNSPWGDHRRLQHKLPWTHVIFGEQHYIDRLNKYRKEKVKSIYDLGLNGYSLKEYISMFNSVEGMMVTDFRTNVSDKLSMKLFKVISHFPFMREYFTYNIYCVLERVR</sequence>
<keyword evidence="3" id="KW-1185">Reference proteome</keyword>
<dbReference type="AlphaFoldDB" id="A0A1N6U609"/>
<dbReference type="PANTHER" id="PTHR43861">
    <property type="entry name" value="TRANS-ACONITATE 2-METHYLTRANSFERASE-RELATED"/>
    <property type="match status" value="1"/>
</dbReference>
<name>A0A1N6U609_9BACT</name>
<evidence type="ECO:0000313" key="3">
    <source>
        <dbReference type="Proteomes" id="UP000185924"/>
    </source>
</evidence>
<dbReference type="STRING" id="1077936.SAMN05421545_0701"/>
<dbReference type="GO" id="GO:0032259">
    <property type="term" value="P:methylation"/>
    <property type="evidence" value="ECO:0007669"/>
    <property type="project" value="UniProtKB-KW"/>
</dbReference>
<dbReference type="Pfam" id="PF13847">
    <property type="entry name" value="Methyltransf_31"/>
    <property type="match status" value="1"/>
</dbReference>
<dbReference type="EMBL" id="FTNM01000001">
    <property type="protein sequence ID" value="SIQ61065.1"/>
    <property type="molecule type" value="Genomic_DNA"/>
</dbReference>
<evidence type="ECO:0000259" key="1">
    <source>
        <dbReference type="Pfam" id="PF13847"/>
    </source>
</evidence>
<proteinExistence type="predicted"/>
<dbReference type="OrthoDB" id="9785995at2"/>